<comment type="subcellular location">
    <subcellularLocation>
        <location evidence="1 8">Cell membrane</location>
        <topology evidence="1 8">Multi-pass membrane protein</topology>
    </subcellularLocation>
</comment>
<protein>
    <submittedName>
        <fullName evidence="11">ABC-type dipeptide/oligopeptide/nickel transport system, permease protein II</fullName>
    </submittedName>
</protein>
<dbReference type="InterPro" id="IPR025966">
    <property type="entry name" value="OppC_N"/>
</dbReference>
<feature type="transmembrane region" description="Helical" evidence="8">
    <location>
        <begin position="106"/>
        <end position="131"/>
    </location>
</feature>
<sequence length="311" mass="33131">MSRESSSVGQEPVDASRESTTVPAREEASRRSRWRDAIPSDRLTQFGVAVVLALLMLAVFGPFVSPYDPVEQDLQHQLEAPSVEHPLGTDQLGRDVLTRLLHGARLSLGVAAAVTAVRLVVGTAVGLVAGYAGGWVDEALMRLVDTLLAFPGIILALVIAGVLGPSLVNVMLALAVVGWASYARLVRSSVLSLREREFVTAARLLGRSRMHVVTRHLIPNVVAPVVVLATLDIGGVILGTAGLSFLGLGAQPPTPEWGTMLASGRNYLREAWWLVNAPGVLIMLTVFGFNLLGDSLRDALSPTQSAQLEQL</sequence>
<dbReference type="PROSITE" id="PS50928">
    <property type="entry name" value="ABC_TM1"/>
    <property type="match status" value="1"/>
</dbReference>
<dbReference type="NCBIfam" id="NF045474">
    <property type="entry name" value="Opp2C"/>
    <property type="match status" value="1"/>
</dbReference>
<evidence type="ECO:0000256" key="2">
    <source>
        <dbReference type="ARBA" id="ARBA00022448"/>
    </source>
</evidence>
<dbReference type="GO" id="GO:0005886">
    <property type="term" value="C:plasma membrane"/>
    <property type="evidence" value="ECO:0007669"/>
    <property type="project" value="UniProtKB-SubCell"/>
</dbReference>
<feature type="domain" description="ABC transmembrane type-1" evidence="10">
    <location>
        <begin position="104"/>
        <end position="293"/>
    </location>
</feature>
<keyword evidence="4 8" id="KW-0812">Transmembrane</keyword>
<reference evidence="11 12" key="1">
    <citation type="journal article" date="2012" name="J. Bacteriol.">
        <title>Complete genome sequence of the metabolically versatile halophilic archaeon Haloferax mediterranei, a poly(3-hydroxybutyrate-co-3-hydroxyvalerate) producer.</title>
        <authorList>
            <person name="Han J."/>
            <person name="Zhang F."/>
            <person name="Hou J."/>
            <person name="Liu X."/>
            <person name="Li M."/>
            <person name="Liu H."/>
            <person name="Cai L."/>
            <person name="Zhang B."/>
            <person name="Chen Y."/>
            <person name="Zhou J."/>
            <person name="Hu S."/>
            <person name="Xiang H."/>
        </authorList>
    </citation>
    <scope>NUCLEOTIDE SEQUENCE [LARGE SCALE GENOMIC DNA]</scope>
    <source>
        <strain evidence="12">ATCC 33500 / DSM 1411 / JCM 8866 / NBRC 14739 / NCIMB 2177 / R-4</strain>
        <plasmid evidence="12">pHM300</plasmid>
    </source>
</reference>
<dbReference type="PANTHER" id="PTHR43386:SF1">
    <property type="entry name" value="D,D-DIPEPTIDE TRANSPORT SYSTEM PERMEASE PROTEIN DDPC-RELATED"/>
    <property type="match status" value="1"/>
</dbReference>
<feature type="transmembrane region" description="Helical" evidence="8">
    <location>
        <begin position="217"/>
        <end position="250"/>
    </location>
</feature>
<dbReference type="SUPFAM" id="SSF161098">
    <property type="entry name" value="MetI-like"/>
    <property type="match status" value="1"/>
</dbReference>
<dbReference type="KEGG" id="hme:HFX_5268"/>
<feature type="transmembrane region" description="Helical" evidence="8">
    <location>
        <begin position="168"/>
        <end position="186"/>
    </location>
</feature>
<dbReference type="GO" id="GO:0055085">
    <property type="term" value="P:transmembrane transport"/>
    <property type="evidence" value="ECO:0007669"/>
    <property type="project" value="InterPro"/>
</dbReference>
<feature type="compositionally biased region" description="Basic and acidic residues" evidence="9">
    <location>
        <begin position="24"/>
        <end position="33"/>
    </location>
</feature>
<evidence type="ECO:0000259" key="10">
    <source>
        <dbReference type="PROSITE" id="PS50928"/>
    </source>
</evidence>
<evidence type="ECO:0000256" key="5">
    <source>
        <dbReference type="ARBA" id="ARBA00022989"/>
    </source>
</evidence>
<proteinExistence type="inferred from homology"/>
<dbReference type="HOGENOM" id="CLU_028518_5_3_2"/>
<name>I3RA40_HALMT</name>
<keyword evidence="11" id="KW-0614">Plasmid</keyword>
<evidence type="ECO:0000256" key="3">
    <source>
        <dbReference type="ARBA" id="ARBA00022475"/>
    </source>
</evidence>
<keyword evidence="2 8" id="KW-0813">Transport</keyword>
<keyword evidence="6 8" id="KW-0472">Membrane</keyword>
<feature type="transmembrane region" description="Helical" evidence="8">
    <location>
        <begin position="43"/>
        <end position="64"/>
    </location>
</feature>
<feature type="transmembrane region" description="Helical" evidence="8">
    <location>
        <begin position="143"/>
        <end position="162"/>
    </location>
</feature>
<dbReference type="Gene3D" id="1.10.3720.10">
    <property type="entry name" value="MetI-like"/>
    <property type="match status" value="1"/>
</dbReference>
<keyword evidence="5 8" id="KW-1133">Transmembrane helix</keyword>
<keyword evidence="3" id="KW-1003">Cell membrane</keyword>
<dbReference type="PANTHER" id="PTHR43386">
    <property type="entry name" value="OLIGOPEPTIDE TRANSPORT SYSTEM PERMEASE PROTEIN APPC"/>
    <property type="match status" value="1"/>
</dbReference>
<geneLocation type="plasmid" evidence="11 12">
    <name>pHM300</name>
</geneLocation>
<dbReference type="Pfam" id="PF12911">
    <property type="entry name" value="OppC_N"/>
    <property type="match status" value="1"/>
</dbReference>
<dbReference type="InterPro" id="IPR053385">
    <property type="entry name" value="ABC_transport_permease"/>
</dbReference>
<organism evidence="11 12">
    <name type="scientific">Haloferax mediterranei (strain ATCC 33500 / DSM 1411 / JCM 8866 / NBRC 14739 / NCIMB 2177 / R-4)</name>
    <name type="common">Halobacterium mediterranei</name>
    <dbReference type="NCBI Taxonomy" id="523841"/>
    <lineage>
        <taxon>Archaea</taxon>
        <taxon>Methanobacteriati</taxon>
        <taxon>Methanobacteriota</taxon>
        <taxon>Stenosarchaea group</taxon>
        <taxon>Halobacteria</taxon>
        <taxon>Halobacteriales</taxon>
        <taxon>Haloferacaceae</taxon>
        <taxon>Haloferax</taxon>
    </lineage>
</organism>
<dbReference type="Pfam" id="PF00528">
    <property type="entry name" value="BPD_transp_1"/>
    <property type="match status" value="1"/>
</dbReference>
<dbReference type="Proteomes" id="UP000006469">
    <property type="component" value="Plasmid pHM300"/>
</dbReference>
<dbReference type="CDD" id="cd06261">
    <property type="entry name" value="TM_PBP2"/>
    <property type="match status" value="1"/>
</dbReference>
<feature type="region of interest" description="Disordered" evidence="9">
    <location>
        <begin position="1"/>
        <end position="33"/>
    </location>
</feature>
<dbReference type="InterPro" id="IPR000515">
    <property type="entry name" value="MetI-like"/>
</dbReference>
<evidence type="ECO:0000313" key="12">
    <source>
        <dbReference type="Proteomes" id="UP000006469"/>
    </source>
</evidence>
<feature type="transmembrane region" description="Helical" evidence="8">
    <location>
        <begin position="270"/>
        <end position="292"/>
    </location>
</feature>
<evidence type="ECO:0000256" key="7">
    <source>
        <dbReference type="ARBA" id="ARBA00024202"/>
    </source>
</evidence>
<evidence type="ECO:0000256" key="9">
    <source>
        <dbReference type="SAM" id="MobiDB-lite"/>
    </source>
</evidence>
<evidence type="ECO:0000256" key="6">
    <source>
        <dbReference type="ARBA" id="ARBA00023136"/>
    </source>
</evidence>
<gene>
    <name evidence="11" type="primary">abc02P_2</name>
    <name evidence="11" type="ordered locus">HFX_5268</name>
</gene>
<evidence type="ECO:0000256" key="8">
    <source>
        <dbReference type="RuleBase" id="RU363032"/>
    </source>
</evidence>
<dbReference type="InterPro" id="IPR050366">
    <property type="entry name" value="BP-dependent_transpt_permease"/>
</dbReference>
<dbReference type="EMBL" id="CP001870">
    <property type="protein sequence ID" value="AFK21100.2"/>
    <property type="molecule type" value="Genomic_DNA"/>
</dbReference>
<evidence type="ECO:0000256" key="1">
    <source>
        <dbReference type="ARBA" id="ARBA00004651"/>
    </source>
</evidence>
<evidence type="ECO:0000256" key="4">
    <source>
        <dbReference type="ARBA" id="ARBA00022692"/>
    </source>
</evidence>
<accession>I3RA40</accession>
<comment type="similarity">
    <text evidence="7">Belongs to the binding-protein-dependent transport system permease family. OppBC subfamily.</text>
</comment>
<dbReference type="InterPro" id="IPR035906">
    <property type="entry name" value="MetI-like_sf"/>
</dbReference>
<dbReference type="AlphaFoldDB" id="I3RA40"/>
<evidence type="ECO:0000313" key="11">
    <source>
        <dbReference type="EMBL" id="AFK21100.2"/>
    </source>
</evidence>